<keyword evidence="11" id="KW-1185">Reference proteome</keyword>
<dbReference type="SUPFAM" id="SSF56112">
    <property type="entry name" value="Protein kinase-like (PK-like)"/>
    <property type="match status" value="1"/>
</dbReference>
<comment type="catalytic activity">
    <reaction evidence="7">
        <text>L-threonyl-[protein] + ATP = O-phospho-L-threonyl-[protein] + ADP + H(+)</text>
        <dbReference type="Rhea" id="RHEA:46608"/>
        <dbReference type="Rhea" id="RHEA-COMP:11060"/>
        <dbReference type="Rhea" id="RHEA-COMP:11605"/>
        <dbReference type="ChEBI" id="CHEBI:15378"/>
        <dbReference type="ChEBI" id="CHEBI:30013"/>
        <dbReference type="ChEBI" id="CHEBI:30616"/>
        <dbReference type="ChEBI" id="CHEBI:61977"/>
        <dbReference type="ChEBI" id="CHEBI:456216"/>
        <dbReference type="EC" id="2.7.11.1"/>
    </reaction>
</comment>
<evidence type="ECO:0000256" key="1">
    <source>
        <dbReference type="ARBA" id="ARBA00012513"/>
    </source>
</evidence>
<dbReference type="VEuPathDB" id="FungiDB:AMAG_14361"/>
<proteinExistence type="predicted"/>
<evidence type="ECO:0000256" key="4">
    <source>
        <dbReference type="ARBA" id="ARBA00022741"/>
    </source>
</evidence>
<dbReference type="PANTHER" id="PTHR45998:SF2">
    <property type="entry name" value="SERINE_THREONINE-PROTEIN KINASE 16"/>
    <property type="match status" value="1"/>
</dbReference>
<evidence type="ECO:0000313" key="10">
    <source>
        <dbReference type="EMBL" id="KNE69829.1"/>
    </source>
</evidence>
<accession>A0A0L0T5H5</accession>
<sequence length="308" mass="33725">MNSLVHGFRVMLYVLYSLVDKNHDSCVNLNGRKLLYQRKIAEGGFGTVFLVRDLSAPHGAPGNIPLYALKRVQASDVESRHTFESEVKAHGAVTHPHVMRLVASAVIPGASGPLGFLLMPYYSNGNLHDFIDLRLQRHQPLSLDFLLSLFRTMCQGVLAFHLLDPPCVVRDIKPANFLIADHGRGTVLTDLGGVVPAARVVHTRAQADALQDDAAIHVTAAFRPPELFSVPSQCALDTRTDVWSLGACLYFMVFGKMAFDGTESAALAAIDYQGRNDAATDLIKSMLQIDMHKRPTLPAILEALAPYQ</sequence>
<gene>
    <name evidence="10" type="ORF">AMAG_14361</name>
</gene>
<keyword evidence="4" id="KW-0547">Nucleotide-binding</keyword>
<dbReference type="PROSITE" id="PS50011">
    <property type="entry name" value="PROTEIN_KINASE_DOM"/>
    <property type="match status" value="1"/>
</dbReference>
<evidence type="ECO:0000256" key="7">
    <source>
        <dbReference type="ARBA" id="ARBA00047899"/>
    </source>
</evidence>
<reference evidence="10 11" key="1">
    <citation type="submission" date="2009-11" db="EMBL/GenBank/DDBJ databases">
        <title>Annotation of Allomyces macrogynus ATCC 38327.</title>
        <authorList>
            <consortium name="The Broad Institute Genome Sequencing Platform"/>
            <person name="Russ C."/>
            <person name="Cuomo C."/>
            <person name="Burger G."/>
            <person name="Gray M.W."/>
            <person name="Holland P.W.H."/>
            <person name="King N."/>
            <person name="Lang F.B.F."/>
            <person name="Roger A.J."/>
            <person name="Ruiz-Trillo I."/>
            <person name="Young S.K."/>
            <person name="Zeng Q."/>
            <person name="Gargeya S."/>
            <person name="Fitzgerald M."/>
            <person name="Haas B."/>
            <person name="Abouelleil A."/>
            <person name="Alvarado L."/>
            <person name="Arachchi H.M."/>
            <person name="Berlin A."/>
            <person name="Chapman S.B."/>
            <person name="Gearin G."/>
            <person name="Goldberg J."/>
            <person name="Griggs A."/>
            <person name="Gujja S."/>
            <person name="Hansen M."/>
            <person name="Heiman D."/>
            <person name="Howarth C."/>
            <person name="Larimer J."/>
            <person name="Lui A."/>
            <person name="MacDonald P.J.P."/>
            <person name="McCowen C."/>
            <person name="Montmayeur A."/>
            <person name="Murphy C."/>
            <person name="Neiman D."/>
            <person name="Pearson M."/>
            <person name="Priest M."/>
            <person name="Roberts A."/>
            <person name="Saif S."/>
            <person name="Shea T."/>
            <person name="Sisk P."/>
            <person name="Stolte C."/>
            <person name="Sykes S."/>
            <person name="Wortman J."/>
            <person name="Nusbaum C."/>
            <person name="Birren B."/>
        </authorList>
    </citation>
    <scope>NUCLEOTIDE SEQUENCE [LARGE SCALE GENOMIC DNA]</scope>
    <source>
        <strain evidence="10 11">ATCC 38327</strain>
    </source>
</reference>
<dbReference type="EC" id="2.7.11.1" evidence="1"/>
<keyword evidence="5 10" id="KW-0418">Kinase</keyword>
<dbReference type="Proteomes" id="UP000054350">
    <property type="component" value="Unassembled WGS sequence"/>
</dbReference>
<organism evidence="10 11">
    <name type="scientific">Allomyces macrogynus (strain ATCC 38327)</name>
    <name type="common">Allomyces javanicus var. macrogynus</name>
    <dbReference type="NCBI Taxonomy" id="578462"/>
    <lineage>
        <taxon>Eukaryota</taxon>
        <taxon>Fungi</taxon>
        <taxon>Fungi incertae sedis</taxon>
        <taxon>Blastocladiomycota</taxon>
        <taxon>Blastocladiomycetes</taxon>
        <taxon>Blastocladiales</taxon>
        <taxon>Blastocladiaceae</taxon>
        <taxon>Allomyces</taxon>
    </lineage>
</organism>
<evidence type="ECO:0000256" key="3">
    <source>
        <dbReference type="ARBA" id="ARBA00022679"/>
    </source>
</evidence>
<feature type="domain" description="Protein kinase" evidence="9">
    <location>
        <begin position="34"/>
        <end position="308"/>
    </location>
</feature>
<keyword evidence="2" id="KW-0723">Serine/threonine-protein kinase</keyword>
<dbReference type="OMA" id="PFEMTIN"/>
<dbReference type="STRING" id="578462.A0A0L0T5H5"/>
<dbReference type="InterPro" id="IPR000719">
    <property type="entry name" value="Prot_kinase_dom"/>
</dbReference>
<dbReference type="SMART" id="SM00220">
    <property type="entry name" value="S_TKc"/>
    <property type="match status" value="1"/>
</dbReference>
<dbReference type="PANTHER" id="PTHR45998">
    <property type="entry name" value="SERINE/THREONINE-PROTEIN KINASE 16"/>
    <property type="match status" value="1"/>
</dbReference>
<dbReference type="EMBL" id="GG745362">
    <property type="protein sequence ID" value="KNE69829.1"/>
    <property type="molecule type" value="Genomic_DNA"/>
</dbReference>
<evidence type="ECO:0000313" key="11">
    <source>
        <dbReference type="Proteomes" id="UP000054350"/>
    </source>
</evidence>
<protein>
    <recommendedName>
        <fullName evidence="1">non-specific serine/threonine protein kinase</fullName>
        <ecNumber evidence="1">2.7.11.1</ecNumber>
    </recommendedName>
</protein>
<dbReference type="GO" id="GO:0005737">
    <property type="term" value="C:cytoplasm"/>
    <property type="evidence" value="ECO:0007669"/>
    <property type="project" value="TreeGrafter"/>
</dbReference>
<evidence type="ECO:0000256" key="6">
    <source>
        <dbReference type="ARBA" id="ARBA00022840"/>
    </source>
</evidence>
<dbReference type="GO" id="GO:0005524">
    <property type="term" value="F:ATP binding"/>
    <property type="evidence" value="ECO:0007669"/>
    <property type="project" value="UniProtKB-KW"/>
</dbReference>
<dbReference type="eggNOG" id="KOG2345">
    <property type="taxonomic scope" value="Eukaryota"/>
</dbReference>
<evidence type="ECO:0000256" key="8">
    <source>
        <dbReference type="ARBA" id="ARBA00048679"/>
    </source>
</evidence>
<reference evidence="11" key="2">
    <citation type="submission" date="2009-11" db="EMBL/GenBank/DDBJ databases">
        <title>The Genome Sequence of Allomyces macrogynus strain ATCC 38327.</title>
        <authorList>
            <consortium name="The Broad Institute Genome Sequencing Platform"/>
            <person name="Russ C."/>
            <person name="Cuomo C."/>
            <person name="Shea T."/>
            <person name="Young S.K."/>
            <person name="Zeng Q."/>
            <person name="Koehrsen M."/>
            <person name="Haas B."/>
            <person name="Borodovsky M."/>
            <person name="Guigo R."/>
            <person name="Alvarado L."/>
            <person name="Berlin A."/>
            <person name="Borenstein D."/>
            <person name="Chen Z."/>
            <person name="Engels R."/>
            <person name="Freedman E."/>
            <person name="Gellesch M."/>
            <person name="Goldberg J."/>
            <person name="Griggs A."/>
            <person name="Gujja S."/>
            <person name="Heiman D."/>
            <person name="Hepburn T."/>
            <person name="Howarth C."/>
            <person name="Jen D."/>
            <person name="Larson L."/>
            <person name="Lewis B."/>
            <person name="Mehta T."/>
            <person name="Park D."/>
            <person name="Pearson M."/>
            <person name="Roberts A."/>
            <person name="Saif S."/>
            <person name="Shenoy N."/>
            <person name="Sisk P."/>
            <person name="Stolte C."/>
            <person name="Sykes S."/>
            <person name="Walk T."/>
            <person name="White J."/>
            <person name="Yandava C."/>
            <person name="Burger G."/>
            <person name="Gray M.W."/>
            <person name="Holland P.W.H."/>
            <person name="King N."/>
            <person name="Lang F.B.F."/>
            <person name="Roger A.J."/>
            <person name="Ruiz-Trillo I."/>
            <person name="Lander E."/>
            <person name="Nusbaum C."/>
        </authorList>
    </citation>
    <scope>NUCLEOTIDE SEQUENCE [LARGE SCALE GENOMIC DNA]</scope>
    <source>
        <strain evidence="11">ATCC 38327</strain>
    </source>
</reference>
<dbReference type="InterPro" id="IPR052239">
    <property type="entry name" value="Ser/Thr-specific_kinases"/>
</dbReference>
<evidence type="ECO:0000256" key="5">
    <source>
        <dbReference type="ARBA" id="ARBA00022777"/>
    </source>
</evidence>
<keyword evidence="6" id="KW-0067">ATP-binding</keyword>
<keyword evidence="3" id="KW-0808">Transferase</keyword>
<dbReference type="OrthoDB" id="248923at2759"/>
<name>A0A0L0T5H5_ALLM3</name>
<comment type="catalytic activity">
    <reaction evidence="8">
        <text>L-seryl-[protein] + ATP = O-phospho-L-seryl-[protein] + ADP + H(+)</text>
        <dbReference type="Rhea" id="RHEA:17989"/>
        <dbReference type="Rhea" id="RHEA-COMP:9863"/>
        <dbReference type="Rhea" id="RHEA-COMP:11604"/>
        <dbReference type="ChEBI" id="CHEBI:15378"/>
        <dbReference type="ChEBI" id="CHEBI:29999"/>
        <dbReference type="ChEBI" id="CHEBI:30616"/>
        <dbReference type="ChEBI" id="CHEBI:83421"/>
        <dbReference type="ChEBI" id="CHEBI:456216"/>
        <dbReference type="EC" id="2.7.11.1"/>
    </reaction>
</comment>
<dbReference type="InterPro" id="IPR011009">
    <property type="entry name" value="Kinase-like_dom_sf"/>
</dbReference>
<evidence type="ECO:0000259" key="9">
    <source>
        <dbReference type="PROSITE" id="PS50011"/>
    </source>
</evidence>
<dbReference type="Gene3D" id="1.10.510.10">
    <property type="entry name" value="Transferase(Phosphotransferase) domain 1"/>
    <property type="match status" value="1"/>
</dbReference>
<evidence type="ECO:0000256" key="2">
    <source>
        <dbReference type="ARBA" id="ARBA00022527"/>
    </source>
</evidence>
<dbReference type="GO" id="GO:0004674">
    <property type="term" value="F:protein serine/threonine kinase activity"/>
    <property type="evidence" value="ECO:0007669"/>
    <property type="project" value="UniProtKB-KW"/>
</dbReference>
<dbReference type="Pfam" id="PF00069">
    <property type="entry name" value="Pkinase"/>
    <property type="match status" value="1"/>
</dbReference>
<dbReference type="AlphaFoldDB" id="A0A0L0T5H5"/>